<name>A0AAV4LK46_9BACL</name>
<gene>
    <name evidence="5" type="ORF">DNHGIG_38030</name>
</gene>
<keyword evidence="1" id="KW-0805">Transcription regulation</keyword>
<proteinExistence type="predicted"/>
<evidence type="ECO:0000313" key="5">
    <source>
        <dbReference type="EMBL" id="GIM48254.1"/>
    </source>
</evidence>
<evidence type="ECO:0000313" key="6">
    <source>
        <dbReference type="Proteomes" id="UP001057291"/>
    </source>
</evidence>
<keyword evidence="2" id="KW-0238">DNA-binding</keyword>
<dbReference type="InterPro" id="IPR036390">
    <property type="entry name" value="WH_DNA-bd_sf"/>
</dbReference>
<evidence type="ECO:0000256" key="2">
    <source>
        <dbReference type="ARBA" id="ARBA00023125"/>
    </source>
</evidence>
<dbReference type="InterPro" id="IPR002577">
    <property type="entry name" value="HTH_HxlR"/>
</dbReference>
<dbReference type="GO" id="GO:0003677">
    <property type="term" value="F:DNA binding"/>
    <property type="evidence" value="ECO:0007669"/>
    <property type="project" value="UniProtKB-KW"/>
</dbReference>
<comment type="caution">
    <text evidence="5">The sequence shown here is derived from an EMBL/GenBank/DDBJ whole genome shotgun (WGS) entry which is preliminary data.</text>
</comment>
<protein>
    <submittedName>
        <fullName evidence="5">Transcriptional regulator</fullName>
    </submittedName>
</protein>
<reference evidence="5" key="1">
    <citation type="journal article" date="2023" name="Int. J. Syst. Evol. Microbiol.">
        <title>Collibacillus ludicampi gen. nov., sp. nov., a new soil bacterium of the family Alicyclobacillaceae.</title>
        <authorList>
            <person name="Jojima T."/>
            <person name="Ioku Y."/>
            <person name="Fukuta Y."/>
            <person name="Shirasaka N."/>
            <person name="Matsumura Y."/>
            <person name="Mori M."/>
        </authorList>
    </citation>
    <scope>NUCLEOTIDE SEQUENCE</scope>
    <source>
        <strain evidence="5">TP075</strain>
    </source>
</reference>
<evidence type="ECO:0000256" key="1">
    <source>
        <dbReference type="ARBA" id="ARBA00023015"/>
    </source>
</evidence>
<sequence>MIIRTLQDGPKRFKDISEMIPTMSDKMLVERLKELETAGILSSSCLSGNPVRIEYGLTEMGKALQPVMDEVQQWAESWVK</sequence>
<keyword evidence="3" id="KW-0804">Transcription</keyword>
<keyword evidence="6" id="KW-1185">Reference proteome</keyword>
<dbReference type="SUPFAM" id="SSF46785">
    <property type="entry name" value="Winged helix' DNA-binding domain"/>
    <property type="match status" value="1"/>
</dbReference>
<dbReference type="InterPro" id="IPR036388">
    <property type="entry name" value="WH-like_DNA-bd_sf"/>
</dbReference>
<accession>A0AAV4LK46</accession>
<feature type="domain" description="HTH hxlR-type" evidence="4">
    <location>
        <begin position="1"/>
        <end position="80"/>
    </location>
</feature>
<organism evidence="5 6">
    <name type="scientific">Collibacillus ludicampi</name>
    <dbReference type="NCBI Taxonomy" id="2771369"/>
    <lineage>
        <taxon>Bacteria</taxon>
        <taxon>Bacillati</taxon>
        <taxon>Bacillota</taxon>
        <taxon>Bacilli</taxon>
        <taxon>Bacillales</taxon>
        <taxon>Alicyclobacillaceae</taxon>
        <taxon>Collibacillus</taxon>
    </lineage>
</organism>
<dbReference type="PROSITE" id="PS51118">
    <property type="entry name" value="HTH_HXLR"/>
    <property type="match status" value="1"/>
</dbReference>
<dbReference type="Pfam" id="PF01638">
    <property type="entry name" value="HxlR"/>
    <property type="match status" value="1"/>
</dbReference>
<dbReference type="PANTHER" id="PTHR33204:SF37">
    <property type="entry name" value="HTH-TYPE TRANSCRIPTIONAL REGULATOR YODB"/>
    <property type="match status" value="1"/>
</dbReference>
<evidence type="ECO:0000259" key="4">
    <source>
        <dbReference type="PROSITE" id="PS51118"/>
    </source>
</evidence>
<dbReference type="Proteomes" id="UP001057291">
    <property type="component" value="Unassembled WGS sequence"/>
</dbReference>
<evidence type="ECO:0000256" key="3">
    <source>
        <dbReference type="ARBA" id="ARBA00023163"/>
    </source>
</evidence>
<dbReference type="Gene3D" id="1.10.10.10">
    <property type="entry name" value="Winged helix-like DNA-binding domain superfamily/Winged helix DNA-binding domain"/>
    <property type="match status" value="1"/>
</dbReference>
<dbReference type="EMBL" id="BOQE01000001">
    <property type="protein sequence ID" value="GIM48254.1"/>
    <property type="molecule type" value="Genomic_DNA"/>
</dbReference>
<dbReference type="AlphaFoldDB" id="A0AAV4LK46"/>
<dbReference type="PANTHER" id="PTHR33204">
    <property type="entry name" value="TRANSCRIPTIONAL REGULATOR, MARR FAMILY"/>
    <property type="match status" value="1"/>
</dbReference>